<reference evidence="5 6" key="1">
    <citation type="submission" date="2021-03" db="EMBL/GenBank/DDBJ databases">
        <authorList>
            <person name="King G.J."/>
            <person name="Bancroft I."/>
            <person name="Baten A."/>
            <person name="Bloomfield J."/>
            <person name="Borpatragohain P."/>
            <person name="He Z."/>
            <person name="Irish N."/>
            <person name="Irwin J."/>
            <person name="Liu K."/>
            <person name="Mauleon R.P."/>
            <person name="Moore J."/>
            <person name="Morris R."/>
            <person name="Ostergaard L."/>
            <person name="Wang B."/>
            <person name="Wells R."/>
        </authorList>
    </citation>
    <scope>NUCLEOTIDE SEQUENCE [LARGE SCALE GENOMIC DNA]</scope>
    <source>
        <strain evidence="5">R-o-18</strain>
        <tissue evidence="5">Leaf</tissue>
    </source>
</reference>
<keyword evidence="2" id="KW-0150">Chloroplast</keyword>
<dbReference type="Pfam" id="PF00106">
    <property type="entry name" value="adh_short"/>
    <property type="match status" value="1"/>
</dbReference>
<dbReference type="InterPro" id="IPR002347">
    <property type="entry name" value="SDR_fam"/>
</dbReference>
<protein>
    <recommendedName>
        <fullName evidence="7">3-oxoacyl-[acyl-carrier-protein] reductase</fullName>
    </recommendedName>
</protein>
<name>A0ABQ7KSW8_BRACM</name>
<gene>
    <name evidence="5" type="primary">A10p026860.1_BraROA</name>
    <name evidence="5" type="ORF">IGI04_041182</name>
</gene>
<evidence type="ECO:0008006" key="7">
    <source>
        <dbReference type="Google" id="ProtNLM"/>
    </source>
</evidence>
<feature type="compositionally biased region" description="Basic residues" evidence="4">
    <location>
        <begin position="74"/>
        <end position="84"/>
    </location>
</feature>
<dbReference type="PRINTS" id="PR00081">
    <property type="entry name" value="GDHRDH"/>
</dbReference>
<dbReference type="EMBL" id="JADBGQ010000010">
    <property type="protein sequence ID" value="KAG5376586.1"/>
    <property type="molecule type" value="Genomic_DNA"/>
</dbReference>
<dbReference type="SUPFAM" id="SSF51735">
    <property type="entry name" value="NAD(P)-binding Rossmann-fold domains"/>
    <property type="match status" value="1"/>
</dbReference>
<organism evidence="5 6">
    <name type="scientific">Brassica rapa subsp. trilocularis</name>
    <dbReference type="NCBI Taxonomy" id="1813537"/>
    <lineage>
        <taxon>Eukaryota</taxon>
        <taxon>Viridiplantae</taxon>
        <taxon>Streptophyta</taxon>
        <taxon>Embryophyta</taxon>
        <taxon>Tracheophyta</taxon>
        <taxon>Spermatophyta</taxon>
        <taxon>Magnoliopsida</taxon>
        <taxon>eudicotyledons</taxon>
        <taxon>Gunneridae</taxon>
        <taxon>Pentapetalae</taxon>
        <taxon>rosids</taxon>
        <taxon>malvids</taxon>
        <taxon>Brassicales</taxon>
        <taxon>Brassicaceae</taxon>
        <taxon>Brassiceae</taxon>
        <taxon>Brassica</taxon>
    </lineage>
</organism>
<evidence type="ECO:0000256" key="3">
    <source>
        <dbReference type="ARBA" id="ARBA00022640"/>
    </source>
</evidence>
<evidence type="ECO:0000313" key="5">
    <source>
        <dbReference type="EMBL" id="KAG5376586.1"/>
    </source>
</evidence>
<evidence type="ECO:0000256" key="1">
    <source>
        <dbReference type="ARBA" id="ARBA00004229"/>
    </source>
</evidence>
<comment type="subcellular location">
    <subcellularLocation>
        <location evidence="1">Plastid</location>
        <location evidence="1">Chloroplast</location>
    </subcellularLocation>
</comment>
<feature type="compositionally biased region" description="Polar residues" evidence="4">
    <location>
        <begin position="86"/>
        <end position="107"/>
    </location>
</feature>
<dbReference type="Gene3D" id="3.40.50.720">
    <property type="entry name" value="NAD(P)-binding Rossmann-like Domain"/>
    <property type="match status" value="1"/>
</dbReference>
<comment type="caution">
    <text evidence="5">The sequence shown here is derived from an EMBL/GenBank/DDBJ whole genome shotgun (WGS) entry which is preliminary data.</text>
</comment>
<keyword evidence="3" id="KW-0934">Plastid</keyword>
<keyword evidence="6" id="KW-1185">Reference proteome</keyword>
<dbReference type="PANTHER" id="PTHR43550">
    <property type="entry name" value="3-KETODIHYDROSPHINGOSINE REDUCTASE"/>
    <property type="match status" value="1"/>
</dbReference>
<dbReference type="PANTHER" id="PTHR43550:SF3">
    <property type="entry name" value="3-KETODIHYDROSPHINGOSINE REDUCTASE"/>
    <property type="match status" value="1"/>
</dbReference>
<accession>A0ABQ7KSW8</accession>
<feature type="region of interest" description="Disordered" evidence="4">
    <location>
        <begin position="71"/>
        <end position="107"/>
    </location>
</feature>
<dbReference type="Proteomes" id="UP000823674">
    <property type="component" value="Chromosome A10"/>
</dbReference>
<dbReference type="InterPro" id="IPR036291">
    <property type="entry name" value="NAD(P)-bd_dom_sf"/>
</dbReference>
<sequence length="332" mass="37006">MELELDDDVFFADISKQISLLIMDEDEQLNPVSLSSSSPLALQGMFRGGYQTAPYMYHQEQSKGTGVFIPKSSQTRRRPHHPKQGRVSSFNAKQQHSLHQSRQQYQQNHDNLRRTLTTHNNGNKSSMVTSNVHASIPRRTYRDAASIYNIPIKSRHVFITGGSSGIGLALAHLAASEGARVSILARSLSKLADAKRSIKLATGVDVATFSADVRDYDAVSKAVNQSGPIDVLIVNQGVFIGKELEKQSTEEVKFMIDVNLVGSWSGSFCYLHRPQRKFTVTCHFIGYLLSISTSGMSPQRSVWHAFMEVMFGGLIRFVGLFFQWGCCKELML</sequence>
<proteinExistence type="predicted"/>
<evidence type="ECO:0000313" key="6">
    <source>
        <dbReference type="Proteomes" id="UP000823674"/>
    </source>
</evidence>
<evidence type="ECO:0000256" key="4">
    <source>
        <dbReference type="SAM" id="MobiDB-lite"/>
    </source>
</evidence>
<evidence type="ECO:0000256" key="2">
    <source>
        <dbReference type="ARBA" id="ARBA00022528"/>
    </source>
</evidence>